<evidence type="ECO:0000256" key="5">
    <source>
        <dbReference type="ARBA" id="ARBA00022723"/>
    </source>
</evidence>
<proteinExistence type="inferred from homology"/>
<dbReference type="InterPro" id="IPR045249">
    <property type="entry name" value="HARBI1-like"/>
</dbReference>
<comment type="subcellular location">
    <subcellularLocation>
        <location evidence="2">Nucleus</location>
    </subcellularLocation>
</comment>
<dbReference type="InterPro" id="IPR058353">
    <property type="entry name" value="DUF8040"/>
</dbReference>
<evidence type="ECO:0000256" key="4">
    <source>
        <dbReference type="ARBA" id="ARBA00022722"/>
    </source>
</evidence>
<keyword evidence="5" id="KW-0479">Metal-binding</keyword>
<evidence type="ECO:0000256" key="8">
    <source>
        <dbReference type="SAM" id="Phobius"/>
    </source>
</evidence>
<evidence type="ECO:0000256" key="3">
    <source>
        <dbReference type="ARBA" id="ARBA00006958"/>
    </source>
</evidence>
<dbReference type="PANTHER" id="PTHR22930">
    <property type="match status" value="1"/>
</dbReference>
<dbReference type="GO" id="GO:0005634">
    <property type="term" value="C:nucleus"/>
    <property type="evidence" value="ECO:0007669"/>
    <property type="project" value="UniProtKB-SubCell"/>
</dbReference>
<dbReference type="Pfam" id="PF26138">
    <property type="entry name" value="DUF8040"/>
    <property type="match status" value="1"/>
</dbReference>
<sequence>MNGFEVYRTMFIAAMTAYIGYLIVLIHVENHKNQILEIRTEAKIARKEVRDKLMRKLRDVDECRNVIRMGPQTFERLCTILRGTNRLRDNNYSCVEEQVAKFLHVLSQNTRNRLLKFYFGRSLGTISSHFHRVLRALLSLEDRFLLQPADGCAIPNEIMLRGGKFYPYFEKCVGAIDGTHIRVKVPAKDATRYRSRKQFPTQNILVACSFDLKFTYVLAGWEGSAHDSTVLQDALTREDKLKIPQGRYYLADAGYALSPSFITPFRAVRYHLKEYSNHPPENEKELFNLRHSSLRNAVERSIGVLKKRFPIIASGNEPTYDVVTVTDIFLACCILHNYLMGVDPDNALIAEVDNELMHGEIESATPLMSRNDRYRQGELVRNNIARNMWHDYVANSR</sequence>
<keyword evidence="8" id="KW-0812">Transmembrane</keyword>
<dbReference type="AlphaFoldDB" id="A0AAV8EHY0"/>
<keyword evidence="7" id="KW-0539">Nucleus</keyword>
<evidence type="ECO:0000256" key="2">
    <source>
        <dbReference type="ARBA" id="ARBA00004123"/>
    </source>
</evidence>
<comment type="caution">
    <text evidence="11">The sequence shown here is derived from an EMBL/GenBank/DDBJ whole genome shotgun (WGS) entry which is preliminary data.</text>
</comment>
<keyword evidence="12" id="KW-1185">Reference proteome</keyword>
<evidence type="ECO:0000259" key="9">
    <source>
        <dbReference type="Pfam" id="PF13359"/>
    </source>
</evidence>
<comment type="cofactor">
    <cofactor evidence="1">
        <name>a divalent metal cation</name>
        <dbReference type="ChEBI" id="CHEBI:60240"/>
    </cofactor>
</comment>
<evidence type="ECO:0000259" key="10">
    <source>
        <dbReference type="Pfam" id="PF26138"/>
    </source>
</evidence>
<reference evidence="11" key="1">
    <citation type="submission" date="2022-08" db="EMBL/GenBank/DDBJ databases">
        <authorList>
            <person name="Marques A."/>
        </authorList>
    </citation>
    <scope>NUCLEOTIDE SEQUENCE</scope>
    <source>
        <strain evidence="11">RhyPub2mFocal</strain>
        <tissue evidence="11">Leaves</tissue>
    </source>
</reference>
<keyword evidence="6" id="KW-0378">Hydrolase</keyword>
<comment type="similarity">
    <text evidence="3">Belongs to the HARBI1 family.</text>
</comment>
<gene>
    <name evidence="11" type="ORF">LUZ62_065282</name>
</gene>
<keyword evidence="8" id="KW-0472">Membrane</keyword>
<dbReference type="Proteomes" id="UP001140206">
    <property type="component" value="Chromosome 3"/>
</dbReference>
<name>A0AAV8EHY0_9POAL</name>
<dbReference type="GO" id="GO:0004518">
    <property type="term" value="F:nuclease activity"/>
    <property type="evidence" value="ECO:0007669"/>
    <property type="project" value="UniProtKB-KW"/>
</dbReference>
<keyword evidence="4" id="KW-0540">Nuclease</keyword>
<accession>A0AAV8EHY0</accession>
<evidence type="ECO:0000313" key="12">
    <source>
        <dbReference type="Proteomes" id="UP001140206"/>
    </source>
</evidence>
<feature type="domain" description="DUF8040" evidence="10">
    <location>
        <begin position="61"/>
        <end position="138"/>
    </location>
</feature>
<feature type="domain" description="DDE Tnp4" evidence="9">
    <location>
        <begin position="176"/>
        <end position="337"/>
    </location>
</feature>
<organism evidence="11 12">
    <name type="scientific">Rhynchospora pubera</name>
    <dbReference type="NCBI Taxonomy" id="906938"/>
    <lineage>
        <taxon>Eukaryota</taxon>
        <taxon>Viridiplantae</taxon>
        <taxon>Streptophyta</taxon>
        <taxon>Embryophyta</taxon>
        <taxon>Tracheophyta</taxon>
        <taxon>Spermatophyta</taxon>
        <taxon>Magnoliopsida</taxon>
        <taxon>Liliopsida</taxon>
        <taxon>Poales</taxon>
        <taxon>Cyperaceae</taxon>
        <taxon>Cyperoideae</taxon>
        <taxon>Rhynchosporeae</taxon>
        <taxon>Rhynchospora</taxon>
    </lineage>
</organism>
<evidence type="ECO:0000256" key="7">
    <source>
        <dbReference type="ARBA" id="ARBA00023242"/>
    </source>
</evidence>
<keyword evidence="8" id="KW-1133">Transmembrane helix</keyword>
<dbReference type="Pfam" id="PF13359">
    <property type="entry name" value="DDE_Tnp_4"/>
    <property type="match status" value="1"/>
</dbReference>
<dbReference type="GO" id="GO:0016787">
    <property type="term" value="F:hydrolase activity"/>
    <property type="evidence" value="ECO:0007669"/>
    <property type="project" value="UniProtKB-KW"/>
</dbReference>
<protein>
    <submittedName>
        <fullName evidence="11">Nuclease</fullName>
    </submittedName>
</protein>
<feature type="transmembrane region" description="Helical" evidence="8">
    <location>
        <begin position="6"/>
        <end position="28"/>
    </location>
</feature>
<dbReference type="EMBL" id="JAMFTS010000003">
    <property type="protein sequence ID" value="KAJ4781025.1"/>
    <property type="molecule type" value="Genomic_DNA"/>
</dbReference>
<evidence type="ECO:0000256" key="1">
    <source>
        <dbReference type="ARBA" id="ARBA00001968"/>
    </source>
</evidence>
<dbReference type="GO" id="GO:0046872">
    <property type="term" value="F:metal ion binding"/>
    <property type="evidence" value="ECO:0007669"/>
    <property type="project" value="UniProtKB-KW"/>
</dbReference>
<evidence type="ECO:0000256" key="6">
    <source>
        <dbReference type="ARBA" id="ARBA00022801"/>
    </source>
</evidence>
<dbReference type="PANTHER" id="PTHR22930:SF268">
    <property type="entry name" value="NUCLEASE HARBI1"/>
    <property type="match status" value="1"/>
</dbReference>
<evidence type="ECO:0000313" key="11">
    <source>
        <dbReference type="EMBL" id="KAJ4781025.1"/>
    </source>
</evidence>
<dbReference type="InterPro" id="IPR027806">
    <property type="entry name" value="HARBI1_dom"/>
</dbReference>